<gene>
    <name evidence="2" type="ORF">B1812_00385</name>
</gene>
<dbReference type="Gene3D" id="2.40.128.130">
    <property type="entry name" value="Autotransporter beta-domain"/>
    <property type="match status" value="1"/>
</dbReference>
<dbReference type="InterPro" id="IPR036709">
    <property type="entry name" value="Autotransporte_beta_dom_sf"/>
</dbReference>
<dbReference type="EMBL" id="CP019948">
    <property type="protein sequence ID" value="ARN83253.1"/>
    <property type="molecule type" value="Genomic_DNA"/>
</dbReference>
<keyword evidence="3" id="KW-1185">Reference proteome</keyword>
<proteinExistence type="predicted"/>
<dbReference type="InterPro" id="IPR005546">
    <property type="entry name" value="Autotransporte_beta"/>
</dbReference>
<protein>
    <recommendedName>
        <fullName evidence="1">Autotransporter domain-containing protein</fullName>
    </recommendedName>
</protein>
<dbReference type="AlphaFoldDB" id="A0A1W6N0C3"/>
<dbReference type="PROSITE" id="PS51208">
    <property type="entry name" value="AUTOTRANSPORTER"/>
    <property type="match status" value="1"/>
</dbReference>
<evidence type="ECO:0000313" key="3">
    <source>
        <dbReference type="Proteomes" id="UP000193978"/>
    </source>
</evidence>
<dbReference type="STRING" id="655015.B1812_00385"/>
<evidence type="ECO:0000313" key="2">
    <source>
        <dbReference type="EMBL" id="ARN83253.1"/>
    </source>
</evidence>
<dbReference type="KEGG" id="mbry:B1812_00385"/>
<organism evidence="2 3">
    <name type="scientific">Methylocystis bryophila</name>
    <dbReference type="NCBI Taxonomy" id="655015"/>
    <lineage>
        <taxon>Bacteria</taxon>
        <taxon>Pseudomonadati</taxon>
        <taxon>Pseudomonadota</taxon>
        <taxon>Alphaproteobacteria</taxon>
        <taxon>Hyphomicrobiales</taxon>
        <taxon>Methylocystaceae</taxon>
        <taxon>Methylocystis</taxon>
    </lineage>
</organism>
<name>A0A1W6N0C3_9HYPH</name>
<feature type="domain" description="Autotransporter" evidence="1">
    <location>
        <begin position="540"/>
        <end position="818"/>
    </location>
</feature>
<accession>A0A1W6N0C3</accession>
<evidence type="ECO:0000259" key="1">
    <source>
        <dbReference type="PROSITE" id="PS51208"/>
    </source>
</evidence>
<sequence length="818" mass="79682">MLAGGNGGVGGFGNTGGSGGDGGGGVYATATRGSFALSSGGLLTGGTGGTGGGGGLLDAGGIGGNGGSGGAGFFAALAGVTLSNGGNVSGGAGGVGGTPFVAGIGGNGGVGGPGVSLSDGAITNQGIIAGGDGGAGGGGGPGGGTAGSAGAGGAGVIGSGLSITNGGTISGGLSGNGATRANAISFTGGVNVLELQAGSTITGNVVAFSPADTLRLGGSANASFDVSQIGAQYVGFGVFQKTGASVWTLTGANDATMGWGVDAGTLMVNGTIPNAAMTVNNGGTLAGVGTVGAVTVATAGAFAPGSGAPGSSMTIAGNLTFNSGSTYVVTLNTLTSTFAAVQGNASLAGGTVAATYVPGSYFSRRYTILTAAGGALGGANRFAGLVPTGLPLGFHETLNYDNNDVYLDLWSNLGGGAIGGAFGLPGNQQHVANALNLYFNAGGALPPNFVSLYNLNAPALSSALATLAGEAATGTEQTSFGAANQFFDLIFDAATAEGNSGAASPVQPMRYAEEETVARPKAIALIMPDAGKSAPLPILIPRPVWGVWASSFGGYSNLSADYSAGAHAFAGSAFGLASGIDYRPAPGVRLGLALSGGGADWGLAQGLGGGHDDMLQASLYGLMRFGSAYVASAFAFGNHWMDTSRNAMGYGLTARFQSQNYAGRIEAGLRDVALLGVSPYVAAQEQVFVMPGYGESDPMASGFALTYAGRSFTDARTEIGARFERAIGAFGPSMLALRGRAAYAHDWVSDPTLAAAFAILPGTGFGVEGARPGRNAAVVSLGPELRMPGDTTLFAKFDGEFSDRGQVYFGRVGFRWGF</sequence>
<dbReference type="Proteomes" id="UP000193978">
    <property type="component" value="Chromosome"/>
</dbReference>
<reference evidence="2 3" key="1">
    <citation type="submission" date="2017-02" db="EMBL/GenBank/DDBJ databases">
        <authorList>
            <person name="Peterson S.W."/>
        </authorList>
    </citation>
    <scope>NUCLEOTIDE SEQUENCE [LARGE SCALE GENOMIC DNA]</scope>
    <source>
        <strain evidence="2 3">S285</strain>
    </source>
</reference>
<dbReference type="SUPFAM" id="SSF103515">
    <property type="entry name" value="Autotransporter"/>
    <property type="match status" value="1"/>
</dbReference>
<dbReference type="SMART" id="SM00869">
    <property type="entry name" value="Autotransporter"/>
    <property type="match status" value="1"/>
</dbReference>
<dbReference type="Pfam" id="PF03797">
    <property type="entry name" value="Autotransporter"/>
    <property type="match status" value="1"/>
</dbReference>